<proteinExistence type="predicted"/>
<dbReference type="OrthoDB" id="127582at2759"/>
<accession>A0A080ZFX4</accession>
<organism evidence="2 3">
    <name type="scientific">Phytophthora nicotianae P1976</name>
    <dbReference type="NCBI Taxonomy" id="1317066"/>
    <lineage>
        <taxon>Eukaryota</taxon>
        <taxon>Sar</taxon>
        <taxon>Stramenopiles</taxon>
        <taxon>Oomycota</taxon>
        <taxon>Peronosporomycetes</taxon>
        <taxon>Peronosporales</taxon>
        <taxon>Peronosporaceae</taxon>
        <taxon>Phytophthora</taxon>
    </lineage>
</organism>
<keyword evidence="1" id="KW-1133">Transmembrane helix</keyword>
<protein>
    <submittedName>
        <fullName evidence="2">Uncharacterized protein</fullName>
    </submittedName>
</protein>
<dbReference type="AlphaFoldDB" id="A0A080ZFX4"/>
<keyword evidence="1" id="KW-0812">Transmembrane</keyword>
<reference evidence="2 3" key="1">
    <citation type="submission" date="2013-11" db="EMBL/GenBank/DDBJ databases">
        <title>The Genome Sequence of Phytophthora parasitica P1976.</title>
        <authorList>
            <consortium name="The Broad Institute Genomics Platform"/>
            <person name="Russ C."/>
            <person name="Tyler B."/>
            <person name="Panabieres F."/>
            <person name="Shan W."/>
            <person name="Tripathy S."/>
            <person name="Grunwald N."/>
            <person name="Machado M."/>
            <person name="Johnson C.S."/>
            <person name="Walker B."/>
            <person name="Young S."/>
            <person name="Zeng Q."/>
            <person name="Gargeya S."/>
            <person name="Fitzgerald M."/>
            <person name="Haas B."/>
            <person name="Abouelleil A."/>
            <person name="Allen A.W."/>
            <person name="Alvarado L."/>
            <person name="Arachchi H.M."/>
            <person name="Berlin A.M."/>
            <person name="Chapman S.B."/>
            <person name="Gainer-Dewar J."/>
            <person name="Goldberg J."/>
            <person name="Griggs A."/>
            <person name="Gujja S."/>
            <person name="Hansen M."/>
            <person name="Howarth C."/>
            <person name="Imamovic A."/>
            <person name="Ireland A."/>
            <person name="Larimer J."/>
            <person name="McCowan C."/>
            <person name="Murphy C."/>
            <person name="Pearson M."/>
            <person name="Poon T.W."/>
            <person name="Priest M."/>
            <person name="Roberts A."/>
            <person name="Saif S."/>
            <person name="Shea T."/>
            <person name="Sisk P."/>
            <person name="Sykes S."/>
            <person name="Wortman J."/>
            <person name="Nusbaum C."/>
            <person name="Birren B."/>
        </authorList>
    </citation>
    <scope>NUCLEOTIDE SEQUENCE [LARGE SCALE GENOMIC DNA]</scope>
    <source>
        <strain evidence="2 3">P1976</strain>
    </source>
</reference>
<keyword evidence="1" id="KW-0472">Membrane</keyword>
<evidence type="ECO:0000256" key="1">
    <source>
        <dbReference type="SAM" id="Phobius"/>
    </source>
</evidence>
<comment type="caution">
    <text evidence="2">The sequence shown here is derived from an EMBL/GenBank/DDBJ whole genome shotgun (WGS) entry which is preliminary data.</text>
</comment>
<evidence type="ECO:0000313" key="3">
    <source>
        <dbReference type="Proteomes" id="UP000028582"/>
    </source>
</evidence>
<sequence>MNLQYCHHILVIAKLRLKLRLSAYILGFLPILPTLACFAGLSRTISTGVPPHVAILGKMKARFDAILKPMEHDDATRIATVKDIMGKLEKRAIGAGTVTFDGLDAALKRCLDSAGVTELINKLGDNGQDTSAATHNRTDHLATSCFF</sequence>
<gene>
    <name evidence="2" type="ORF">F444_17163</name>
</gene>
<dbReference type="Proteomes" id="UP000028582">
    <property type="component" value="Unassembled WGS sequence"/>
</dbReference>
<dbReference type="EMBL" id="ANJA01003182">
    <property type="protein sequence ID" value="ETO65535.1"/>
    <property type="molecule type" value="Genomic_DNA"/>
</dbReference>
<feature type="transmembrane region" description="Helical" evidence="1">
    <location>
        <begin position="21"/>
        <end position="41"/>
    </location>
</feature>
<name>A0A080ZFX4_PHYNI</name>
<evidence type="ECO:0000313" key="2">
    <source>
        <dbReference type="EMBL" id="ETO65535.1"/>
    </source>
</evidence>